<dbReference type="eggNOG" id="ENOG5032NHQ">
    <property type="taxonomic scope" value="Bacteria"/>
</dbReference>
<dbReference type="AlphaFoldDB" id="A0A143BHN4"/>
<organism evidence="1 2">
    <name type="scientific">Gemmatimonas phototrophica</name>
    <dbReference type="NCBI Taxonomy" id="1379270"/>
    <lineage>
        <taxon>Bacteria</taxon>
        <taxon>Pseudomonadati</taxon>
        <taxon>Gemmatimonadota</taxon>
        <taxon>Gemmatimonadia</taxon>
        <taxon>Gemmatimonadales</taxon>
        <taxon>Gemmatimonadaceae</taxon>
        <taxon>Gemmatimonas</taxon>
    </lineage>
</organism>
<reference evidence="1 2" key="2">
    <citation type="journal article" date="2016" name="Environ. Microbiol. Rep.">
        <title>Metagenomic evidence for the presence of phototrophic Gemmatimonadetes bacteria in diverse environments.</title>
        <authorList>
            <person name="Zeng Y."/>
            <person name="Baumbach J."/>
            <person name="Barbosa E.G."/>
            <person name="Azevedo V."/>
            <person name="Zhang C."/>
            <person name="Koblizek M."/>
        </authorList>
    </citation>
    <scope>NUCLEOTIDE SEQUENCE [LARGE SCALE GENOMIC DNA]</scope>
    <source>
        <strain evidence="1 2">AP64</strain>
    </source>
</reference>
<gene>
    <name evidence="1" type="ORF">GEMMAAP_06150</name>
</gene>
<keyword evidence="2" id="KW-1185">Reference proteome</keyword>
<dbReference type="EMBL" id="CP011454">
    <property type="protein sequence ID" value="AMW04539.1"/>
    <property type="molecule type" value="Genomic_DNA"/>
</dbReference>
<sequence length="159" mass="17172">MVVVLGLIALVVPIAPIAERPVEISPAPLDRPPSDNQSDSSMRSMVRTNLFSATRQAPRVRFVLPGQEPLMVPMADPVTSLSTDAPELQGVLMVNGVRRALLRVPGLDSVPRVVQTGDRVGGYRVRAIGVDRVELASESGTRTVRLRRKFPSDSNGVEP</sequence>
<reference evidence="1 2" key="1">
    <citation type="journal article" date="2014" name="Proc. Natl. Acad. Sci. U.S.A.">
        <title>Functional type 2 photosynthetic reaction centers found in the rare bacterial phylum Gemmatimonadetes.</title>
        <authorList>
            <person name="Zeng Y."/>
            <person name="Feng F."/>
            <person name="Medova H."/>
            <person name="Dean J."/>
            <person name="Koblizek M."/>
        </authorList>
    </citation>
    <scope>NUCLEOTIDE SEQUENCE [LARGE SCALE GENOMIC DNA]</scope>
    <source>
        <strain evidence="1 2">AP64</strain>
    </source>
</reference>
<dbReference type="Proteomes" id="UP000076404">
    <property type="component" value="Chromosome"/>
</dbReference>
<accession>A0A143BHN4</accession>
<dbReference type="KEGG" id="gph:GEMMAAP_06150"/>
<evidence type="ECO:0008006" key="3">
    <source>
        <dbReference type="Google" id="ProtNLM"/>
    </source>
</evidence>
<name>A0A143BHN4_9BACT</name>
<evidence type="ECO:0000313" key="1">
    <source>
        <dbReference type="EMBL" id="AMW04539.1"/>
    </source>
</evidence>
<proteinExistence type="predicted"/>
<dbReference type="STRING" id="1379270.GEMMAAP_06150"/>
<protein>
    <recommendedName>
        <fullName evidence="3">Type II secretion system protein GspC N-terminal domain-containing protein</fullName>
    </recommendedName>
</protein>
<evidence type="ECO:0000313" key="2">
    <source>
        <dbReference type="Proteomes" id="UP000076404"/>
    </source>
</evidence>